<sequence>MIPRNEMKEAEKAYVLDESLYQRYPVTRQAFVTVSTKDKGEISYLHFLEKMKENMVRRMMEGEKGHQQQDNALDLGANAFNLIIGQYGFPNFQLLQWKPMFTPELMQKTPLALPSSQLTTLVKDGAQLYGADLVGITDLDPKWIYSQDLFKPFVLSEGSAPEETEEAFLIPRKINKSIVMAFAMNDDMINESPEVPASTATSIGYSRMGIAVVALAEYIRALGYQAIPSMNDTALNIPLAVEAGLGQLGRLGLLITPEFGPNVRLAKVLTDMPLDVDSPVDFGITEFCKNCYLCADHCPSGSIGYGEPTLEGVCDNNNSGVEKWYIYPEKCLRYWQKNGSSCANCIAVCPFTRGFESMQCFECDRCETKIGCALQVNTHLRIKYGYLESNVWGNQPKVLKPRRKGF</sequence>
<dbReference type="PROSITE" id="PS51379">
    <property type="entry name" value="4FE4S_FER_2"/>
    <property type="match status" value="1"/>
</dbReference>
<keyword evidence="9" id="KW-1185">Reference proteome</keyword>
<dbReference type="SUPFAM" id="SSF54862">
    <property type="entry name" value="4Fe-4S ferredoxins"/>
    <property type="match status" value="1"/>
</dbReference>
<dbReference type="InterPro" id="IPR012832">
    <property type="entry name" value="RDH"/>
</dbReference>
<dbReference type="InterPro" id="IPR028894">
    <property type="entry name" value="RDH_dom"/>
</dbReference>
<evidence type="ECO:0000256" key="1">
    <source>
        <dbReference type="ARBA" id="ARBA00004196"/>
    </source>
</evidence>
<name>A0A974XDB2_9FIRM</name>
<dbReference type="GO" id="GO:0030313">
    <property type="term" value="C:cell envelope"/>
    <property type="evidence" value="ECO:0007669"/>
    <property type="project" value="UniProtKB-SubCell"/>
</dbReference>
<keyword evidence="3" id="KW-0732">Signal</keyword>
<proteinExistence type="predicted"/>
<keyword evidence="5" id="KW-0411">Iron-sulfur</keyword>
<evidence type="ECO:0000256" key="3">
    <source>
        <dbReference type="ARBA" id="ARBA00022729"/>
    </source>
</evidence>
<evidence type="ECO:0000313" key="8">
    <source>
        <dbReference type="EMBL" id="QSX07551.1"/>
    </source>
</evidence>
<evidence type="ECO:0000256" key="4">
    <source>
        <dbReference type="ARBA" id="ARBA00023004"/>
    </source>
</evidence>
<dbReference type="PANTHER" id="PTHR42827:SF1">
    <property type="entry name" value="IRON-SULFUR CLUSTER-BINDING PROTEIN"/>
    <property type="match status" value="1"/>
</dbReference>
<dbReference type="InterPro" id="IPR017900">
    <property type="entry name" value="4Fe4S_Fe_S_CS"/>
</dbReference>
<gene>
    <name evidence="8" type="ORF">J0B03_06835</name>
</gene>
<dbReference type="RefSeq" id="WP_207298893.1">
    <property type="nucleotide sequence ID" value="NZ_CP071444.1"/>
</dbReference>
<comment type="subcellular location">
    <subcellularLocation>
        <location evidence="1">Cell envelope</location>
    </subcellularLocation>
</comment>
<keyword evidence="2" id="KW-0479">Metal-binding</keyword>
<feature type="domain" description="4Fe-4S ferredoxin-type" evidence="7">
    <location>
        <begin position="278"/>
        <end position="308"/>
    </location>
</feature>
<evidence type="ECO:0000259" key="7">
    <source>
        <dbReference type="PROSITE" id="PS51379"/>
    </source>
</evidence>
<keyword evidence="4" id="KW-0408">Iron</keyword>
<dbReference type="Pfam" id="PF12838">
    <property type="entry name" value="Fer4_7"/>
    <property type="match status" value="1"/>
</dbReference>
<dbReference type="EMBL" id="CP071444">
    <property type="protein sequence ID" value="QSX07551.1"/>
    <property type="molecule type" value="Genomic_DNA"/>
</dbReference>
<reference evidence="8" key="1">
    <citation type="submission" date="2021-03" db="EMBL/GenBank/DDBJ databases">
        <title>Alkalibacter marinus sp. nov., isolated from tidal flat sediment.</title>
        <authorList>
            <person name="Namirimu T."/>
            <person name="Yang J.-A."/>
            <person name="Yang S.-H."/>
            <person name="Kim Y.-J."/>
            <person name="Kwon K.K."/>
        </authorList>
    </citation>
    <scope>NUCLEOTIDE SEQUENCE</scope>
    <source>
        <strain evidence="8">ES005</strain>
    </source>
</reference>
<dbReference type="GO" id="GO:0051536">
    <property type="term" value="F:iron-sulfur cluster binding"/>
    <property type="evidence" value="ECO:0007669"/>
    <property type="project" value="UniProtKB-KW"/>
</dbReference>
<dbReference type="Proteomes" id="UP000663499">
    <property type="component" value="Chromosome"/>
</dbReference>
<dbReference type="PROSITE" id="PS00198">
    <property type="entry name" value="4FE4S_FER_1"/>
    <property type="match status" value="1"/>
</dbReference>
<evidence type="ECO:0000256" key="6">
    <source>
        <dbReference type="ARBA" id="ARBA00023136"/>
    </source>
</evidence>
<dbReference type="NCBIfam" id="TIGR02486">
    <property type="entry name" value="RDH"/>
    <property type="match status" value="1"/>
</dbReference>
<protein>
    <submittedName>
        <fullName evidence="8">Reductive dehalogenase</fullName>
    </submittedName>
</protein>
<dbReference type="Pfam" id="PF13486">
    <property type="entry name" value="Dehalogenase"/>
    <property type="match status" value="1"/>
</dbReference>
<dbReference type="InterPro" id="IPR017896">
    <property type="entry name" value="4Fe4S_Fe-S-bd"/>
</dbReference>
<evidence type="ECO:0000256" key="5">
    <source>
        <dbReference type="ARBA" id="ARBA00023014"/>
    </source>
</evidence>
<organism evidence="8 9">
    <name type="scientific">Alkalibacter rhizosphaerae</name>
    <dbReference type="NCBI Taxonomy" id="2815577"/>
    <lineage>
        <taxon>Bacteria</taxon>
        <taxon>Bacillati</taxon>
        <taxon>Bacillota</taxon>
        <taxon>Clostridia</taxon>
        <taxon>Eubacteriales</taxon>
        <taxon>Eubacteriaceae</taxon>
        <taxon>Alkalibacter</taxon>
    </lineage>
</organism>
<dbReference type="KEGG" id="alka:J0B03_06835"/>
<dbReference type="AlphaFoldDB" id="A0A974XDB2"/>
<keyword evidence="6" id="KW-0472">Membrane</keyword>
<evidence type="ECO:0000313" key="9">
    <source>
        <dbReference type="Proteomes" id="UP000663499"/>
    </source>
</evidence>
<dbReference type="Gene3D" id="3.30.70.20">
    <property type="match status" value="1"/>
</dbReference>
<dbReference type="GO" id="GO:0046872">
    <property type="term" value="F:metal ion binding"/>
    <property type="evidence" value="ECO:0007669"/>
    <property type="project" value="UniProtKB-KW"/>
</dbReference>
<evidence type="ECO:0000256" key="2">
    <source>
        <dbReference type="ARBA" id="ARBA00022723"/>
    </source>
</evidence>
<dbReference type="PANTHER" id="PTHR42827">
    <property type="entry name" value="IRON-SULFUR CLUSTER-BINDING PROTEIN-RELATED"/>
    <property type="match status" value="1"/>
</dbReference>
<accession>A0A974XDB2</accession>